<sequence length="139" mass="14626">MIMKFSAARRAATVLCAALMLTATATPTATAATWSGGTDSKSARLDVSQSGGGWVGYATVKAVKVDTGWRLSGTMHKASSAKGCLNLKTDRGRLVPGSAHRAKVCDGSKSFNFISTKDRRVILEWSPDSGSKTSRTITI</sequence>
<evidence type="ECO:0000256" key="1">
    <source>
        <dbReference type="SAM" id="SignalP"/>
    </source>
</evidence>
<dbReference type="EMBL" id="JAAVJC010000002">
    <property type="protein sequence ID" value="NJQ13525.1"/>
    <property type="molecule type" value="Genomic_DNA"/>
</dbReference>
<keyword evidence="3" id="KW-1185">Reference proteome</keyword>
<accession>A0ABX1C7H2</accession>
<evidence type="ECO:0000313" key="2">
    <source>
        <dbReference type="EMBL" id="NJQ13525.1"/>
    </source>
</evidence>
<gene>
    <name evidence="2" type="ORF">HCN52_00810</name>
</gene>
<proteinExistence type="predicted"/>
<name>A0ABX1C7H2_9ACTN</name>
<reference evidence="2 3" key="1">
    <citation type="submission" date="2020-03" db="EMBL/GenBank/DDBJ databases">
        <title>Draft genome of Streptomyces sp. ventii, isolated from the Axial Seamount in the Pacific Ocean, and resequencing of the two type strains Streptomyces lonarensis strain NCL 716 and Streptomyces bohaiensis strain 11A07.</title>
        <authorList>
            <person name="Loughran R.M."/>
            <person name="Pfannmuller K.M."/>
            <person name="Wasson B.J."/>
            <person name="Deadmond M.C."/>
            <person name="Paddock B.E."/>
            <person name="Koyack M.J."/>
            <person name="Gallegos D.A."/>
            <person name="Mitchell E.A."/>
            <person name="Ushijima B."/>
            <person name="Saw J.H."/>
            <person name="Mcphail K.L."/>
            <person name="Videau P."/>
        </authorList>
    </citation>
    <scope>NUCLEOTIDE SEQUENCE [LARGE SCALE GENOMIC DNA]</scope>
    <source>
        <strain evidence="2 3">11A07</strain>
    </source>
</reference>
<keyword evidence="1" id="KW-0732">Signal</keyword>
<protein>
    <recommendedName>
        <fullName evidence="4">Secreted protein</fullName>
    </recommendedName>
</protein>
<comment type="caution">
    <text evidence="2">The sequence shown here is derived from an EMBL/GenBank/DDBJ whole genome shotgun (WGS) entry which is preliminary data.</text>
</comment>
<feature type="signal peptide" evidence="1">
    <location>
        <begin position="1"/>
        <end position="31"/>
    </location>
</feature>
<organism evidence="2 3">
    <name type="scientific">Streptomyces bohaiensis</name>
    <dbReference type="NCBI Taxonomy" id="1431344"/>
    <lineage>
        <taxon>Bacteria</taxon>
        <taxon>Bacillati</taxon>
        <taxon>Actinomycetota</taxon>
        <taxon>Actinomycetes</taxon>
        <taxon>Kitasatosporales</taxon>
        <taxon>Streptomycetaceae</taxon>
        <taxon>Streptomyces</taxon>
    </lineage>
</organism>
<evidence type="ECO:0000313" key="3">
    <source>
        <dbReference type="Proteomes" id="UP000727056"/>
    </source>
</evidence>
<feature type="chain" id="PRO_5045578749" description="Secreted protein" evidence="1">
    <location>
        <begin position="32"/>
        <end position="139"/>
    </location>
</feature>
<dbReference type="RefSeq" id="WP_168086360.1">
    <property type="nucleotide sequence ID" value="NZ_BHZH01000653.1"/>
</dbReference>
<dbReference type="Proteomes" id="UP000727056">
    <property type="component" value="Unassembled WGS sequence"/>
</dbReference>
<evidence type="ECO:0008006" key="4">
    <source>
        <dbReference type="Google" id="ProtNLM"/>
    </source>
</evidence>